<gene>
    <name evidence="1" type="ORF">KSB_75360</name>
</gene>
<dbReference type="EMBL" id="BNJG01000003">
    <property type="protein sequence ID" value="GHO59061.1"/>
    <property type="molecule type" value="Genomic_DNA"/>
</dbReference>
<reference evidence="1 2" key="1">
    <citation type="journal article" date="2021" name="Int. J. Syst. Evol. Microbiol.">
        <title>Reticulibacter mediterranei gen. nov., sp. nov., within the new family Reticulibacteraceae fam. nov., and Ktedonospora formicarum gen. nov., sp. nov., Ktedonobacter robiniae sp. nov., Dictyobacter formicarum sp. nov. and Dictyobacter arantiisoli sp. nov., belonging to the class Ktedonobacteria.</title>
        <authorList>
            <person name="Yabe S."/>
            <person name="Zheng Y."/>
            <person name="Wang C.M."/>
            <person name="Sakai Y."/>
            <person name="Abe K."/>
            <person name="Yokota A."/>
            <person name="Donadio S."/>
            <person name="Cavaletti L."/>
            <person name="Monciardini P."/>
        </authorList>
    </citation>
    <scope>NUCLEOTIDE SEQUENCE [LARGE SCALE GENOMIC DNA]</scope>
    <source>
        <strain evidence="1 2">SOSP1-30</strain>
    </source>
</reference>
<dbReference type="Proteomes" id="UP000654345">
    <property type="component" value="Unassembled WGS sequence"/>
</dbReference>
<evidence type="ECO:0000313" key="1">
    <source>
        <dbReference type="EMBL" id="GHO59061.1"/>
    </source>
</evidence>
<accession>A0ABQ3V1M9</accession>
<keyword evidence="2" id="KW-1185">Reference proteome</keyword>
<protein>
    <submittedName>
        <fullName evidence="1">Uncharacterized protein</fullName>
    </submittedName>
</protein>
<sequence length="84" mass="9321">MLRPVDVQPVIKHAMACCSSIEQTSTQQEAGKATLCQAKESQQTSTHQGPKALPLRYIRGLIRSSLQYIAYIAYIDYGPIARLL</sequence>
<proteinExistence type="predicted"/>
<evidence type="ECO:0000313" key="2">
    <source>
        <dbReference type="Proteomes" id="UP000654345"/>
    </source>
</evidence>
<comment type="caution">
    <text evidence="1">The sequence shown here is derived from an EMBL/GenBank/DDBJ whole genome shotgun (WGS) entry which is preliminary data.</text>
</comment>
<organism evidence="1 2">
    <name type="scientific">Ktedonobacter robiniae</name>
    <dbReference type="NCBI Taxonomy" id="2778365"/>
    <lineage>
        <taxon>Bacteria</taxon>
        <taxon>Bacillati</taxon>
        <taxon>Chloroflexota</taxon>
        <taxon>Ktedonobacteria</taxon>
        <taxon>Ktedonobacterales</taxon>
        <taxon>Ktedonobacteraceae</taxon>
        <taxon>Ktedonobacter</taxon>
    </lineage>
</organism>
<name>A0ABQ3V1M9_9CHLR</name>